<accession>A0A1H6I2C9</accession>
<sequence length="251" mass="26614">MTFETLTAETRDGICTVTMTREHSGNVLSAALLAELDHVVARAEAADGPSVLVLTGGARVFCAGGDFQALAEGDGILDPAPLYALWQRLATGPFVSVAVTRGRVNAGGVGLAAACDIVLAESGASFALSELLFGLYPACVLPFLIRRVGEQRAHYLTLSTQPVGAETALSWGLVDAIEDPVESLLRKHLLRLKRLSKPAIAAYKQYRAHLSPSLDAARPAALAANRAMFDDPGLRAGIRRYVTEGTFPWEG</sequence>
<proteinExistence type="inferred from homology"/>
<dbReference type="Proteomes" id="UP000182983">
    <property type="component" value="Unassembled WGS sequence"/>
</dbReference>
<dbReference type="RefSeq" id="WP_074768421.1">
    <property type="nucleotide sequence ID" value="NZ_FNWO01000008.1"/>
</dbReference>
<dbReference type="NCBIfam" id="NF005498">
    <property type="entry name" value="PRK07112.1"/>
    <property type="match status" value="1"/>
</dbReference>
<dbReference type="CDD" id="cd06558">
    <property type="entry name" value="crotonase-like"/>
    <property type="match status" value="1"/>
</dbReference>
<dbReference type="PANTHER" id="PTHR42964:SF1">
    <property type="entry name" value="POLYKETIDE BIOSYNTHESIS ENOYL-COA HYDRATASE PKSH-RELATED"/>
    <property type="match status" value="1"/>
</dbReference>
<evidence type="ECO:0000256" key="1">
    <source>
        <dbReference type="ARBA" id="ARBA00005254"/>
    </source>
</evidence>
<organism evidence="2 3">
    <name type="scientific">Magnetospirillum fulvum</name>
    <name type="common">Rhodospirillum fulvum</name>
    <dbReference type="NCBI Taxonomy" id="1082"/>
    <lineage>
        <taxon>Bacteria</taxon>
        <taxon>Pseudomonadati</taxon>
        <taxon>Pseudomonadota</taxon>
        <taxon>Alphaproteobacteria</taxon>
        <taxon>Rhodospirillales</taxon>
        <taxon>Rhodospirillaceae</taxon>
        <taxon>Magnetospirillum</taxon>
    </lineage>
</organism>
<name>A0A1H6I2C9_MAGFU</name>
<comment type="similarity">
    <text evidence="1">Belongs to the enoyl-CoA hydratase/isomerase family.</text>
</comment>
<gene>
    <name evidence="2" type="ORF">SAMN04244559_02160</name>
</gene>
<dbReference type="OrthoDB" id="9795613at2"/>
<dbReference type="EMBL" id="FNWO01000008">
    <property type="protein sequence ID" value="SEH40758.1"/>
    <property type="molecule type" value="Genomic_DNA"/>
</dbReference>
<dbReference type="AlphaFoldDB" id="A0A1H6I2C9"/>
<evidence type="ECO:0000313" key="3">
    <source>
        <dbReference type="Proteomes" id="UP000182983"/>
    </source>
</evidence>
<keyword evidence="3" id="KW-1185">Reference proteome</keyword>
<protein>
    <submittedName>
        <fullName evidence="2">Polyketide biosynthesis enoyl-CoA hydratase PksH</fullName>
    </submittedName>
</protein>
<dbReference type="SUPFAM" id="SSF52096">
    <property type="entry name" value="ClpP/crotonase"/>
    <property type="match status" value="1"/>
</dbReference>
<dbReference type="InterPro" id="IPR051683">
    <property type="entry name" value="Enoyl-CoA_Hydratase/Isomerase"/>
</dbReference>
<dbReference type="Pfam" id="PF00378">
    <property type="entry name" value="ECH_1"/>
    <property type="match status" value="1"/>
</dbReference>
<dbReference type="InterPro" id="IPR029045">
    <property type="entry name" value="ClpP/crotonase-like_dom_sf"/>
</dbReference>
<dbReference type="InterPro" id="IPR001753">
    <property type="entry name" value="Enoyl-CoA_hydra/iso"/>
</dbReference>
<reference evidence="3" key="1">
    <citation type="submission" date="2016-10" db="EMBL/GenBank/DDBJ databases">
        <authorList>
            <person name="Varghese N."/>
            <person name="Submissions S."/>
        </authorList>
    </citation>
    <scope>NUCLEOTIDE SEQUENCE [LARGE SCALE GENOMIC DNA]</scope>
    <source>
        <strain evidence="3">DSM 13234</strain>
    </source>
</reference>
<dbReference type="Gene3D" id="3.90.226.10">
    <property type="entry name" value="2-enoyl-CoA Hydratase, Chain A, domain 1"/>
    <property type="match status" value="1"/>
</dbReference>
<dbReference type="PANTHER" id="PTHR42964">
    <property type="entry name" value="ENOYL-COA HYDRATASE"/>
    <property type="match status" value="1"/>
</dbReference>
<dbReference type="GO" id="GO:0003824">
    <property type="term" value="F:catalytic activity"/>
    <property type="evidence" value="ECO:0007669"/>
    <property type="project" value="UniProtKB-ARBA"/>
</dbReference>
<evidence type="ECO:0000313" key="2">
    <source>
        <dbReference type="EMBL" id="SEH40758.1"/>
    </source>
</evidence>